<keyword evidence="5" id="KW-1185">Reference proteome</keyword>
<feature type="domain" description="GOLD" evidence="2">
    <location>
        <begin position="298"/>
        <end position="449"/>
    </location>
</feature>
<dbReference type="Pfam" id="PF00887">
    <property type="entry name" value="ACBP"/>
    <property type="match status" value="1"/>
</dbReference>
<dbReference type="Pfam" id="PF13897">
    <property type="entry name" value="GOLD_2"/>
    <property type="match status" value="1"/>
</dbReference>
<dbReference type="FunFam" id="1.20.80.10:FF:000017">
    <property type="entry name" value="Golgi resident protein GCP60"/>
    <property type="match status" value="1"/>
</dbReference>
<dbReference type="InterPro" id="IPR052269">
    <property type="entry name" value="Golgi-PI4KB_interaction"/>
</dbReference>
<feature type="domain" description="ACB" evidence="3">
    <location>
        <begin position="16"/>
        <end position="107"/>
    </location>
</feature>
<dbReference type="PROSITE" id="PS50866">
    <property type="entry name" value="GOLD"/>
    <property type="match status" value="1"/>
</dbReference>
<proteinExistence type="predicted"/>
<reference evidence="4 5" key="1">
    <citation type="submission" date="2024-03" db="EMBL/GenBank/DDBJ databases">
        <title>Adaptation during the transition from Ophiocordyceps entomopathogen to insect associate is accompanied by gene loss and intensified selection.</title>
        <authorList>
            <person name="Ward C.M."/>
            <person name="Onetto C.A."/>
            <person name="Borneman A.R."/>
        </authorList>
    </citation>
    <scope>NUCLEOTIDE SEQUENCE [LARGE SCALE GENOMIC DNA]</scope>
    <source>
        <strain evidence="4">AWRI1</strain>
        <tissue evidence="4">Single Adult Female</tissue>
    </source>
</reference>
<name>A0AAN9Y390_9HEMI</name>
<dbReference type="Gene3D" id="1.20.80.10">
    <property type="match status" value="1"/>
</dbReference>
<organism evidence="4 5">
    <name type="scientific">Parthenolecanium corni</name>
    <dbReference type="NCBI Taxonomy" id="536013"/>
    <lineage>
        <taxon>Eukaryota</taxon>
        <taxon>Metazoa</taxon>
        <taxon>Ecdysozoa</taxon>
        <taxon>Arthropoda</taxon>
        <taxon>Hexapoda</taxon>
        <taxon>Insecta</taxon>
        <taxon>Pterygota</taxon>
        <taxon>Neoptera</taxon>
        <taxon>Paraneoptera</taxon>
        <taxon>Hemiptera</taxon>
        <taxon>Sternorrhyncha</taxon>
        <taxon>Coccoidea</taxon>
        <taxon>Coccidae</taxon>
        <taxon>Parthenolecanium</taxon>
    </lineage>
</organism>
<dbReference type="SUPFAM" id="SSF47027">
    <property type="entry name" value="Acyl-CoA binding protein"/>
    <property type="match status" value="1"/>
</dbReference>
<comment type="caution">
    <text evidence="4">The sequence shown here is derived from an EMBL/GenBank/DDBJ whole genome shotgun (WGS) entry which is preliminary data.</text>
</comment>
<evidence type="ECO:0000259" key="3">
    <source>
        <dbReference type="PROSITE" id="PS51228"/>
    </source>
</evidence>
<dbReference type="AlphaFoldDB" id="A0AAN9Y390"/>
<dbReference type="PROSITE" id="PS51228">
    <property type="entry name" value="ACB_2"/>
    <property type="match status" value="1"/>
</dbReference>
<evidence type="ECO:0000313" key="4">
    <source>
        <dbReference type="EMBL" id="KAK7582626.1"/>
    </source>
</evidence>
<sequence>MADTDKEYIFRWGLPLKDLYDVALKFYKEKGSSAIQFSYDEKLRLIAYTRQVTHGKYNEKMLPPLGVLDVIGRDRRLAWQALGEMSPRDAMAGFINLIDKRCLHFNTFVQAQKVHFDEQERKLEEKQNELLVDINTCREEHQAREKMKTQEEIARRQIQDALNVQTYRQFKSYAEQQFPSNPEQQGILIRQLQDQHYHQYMLQLQQQNQEILKSSPSALRDSSVDDETLSEKLIENQNDEEVIPEGEGVNRIWNPDSVSRIINEQNSDSEDSESCVSLVHPASMWTRKDLVEFKSQVRKEGADTVMKVGHGETVTVRVPTHDGGCCLFWEFATDNYDIGFGVYFEWEKPLTKEVSVHISETEDEDSDDLDDEPDCTENGDIERVRLPSRESQIVNKPPVSVIVPIYRRDCHEEVYAGSHPYPGEGVYLLKFDNSYSLWRSKTLYYRIYYTR</sequence>
<evidence type="ECO:0000313" key="5">
    <source>
        <dbReference type="Proteomes" id="UP001367676"/>
    </source>
</evidence>
<dbReference type="InterPro" id="IPR000582">
    <property type="entry name" value="Acyl-CoA-binding_protein"/>
</dbReference>
<dbReference type="PANTHER" id="PTHR22973:SF12">
    <property type="entry name" value="LD35087P"/>
    <property type="match status" value="1"/>
</dbReference>
<dbReference type="InterPro" id="IPR036598">
    <property type="entry name" value="GOLD_dom_sf"/>
</dbReference>
<gene>
    <name evidence="4" type="ORF">V9T40_014071</name>
</gene>
<dbReference type="GO" id="GO:0000139">
    <property type="term" value="C:Golgi membrane"/>
    <property type="evidence" value="ECO:0007669"/>
    <property type="project" value="TreeGrafter"/>
</dbReference>
<accession>A0AAN9Y390</accession>
<evidence type="ECO:0000259" key="2">
    <source>
        <dbReference type="PROSITE" id="PS50866"/>
    </source>
</evidence>
<dbReference type="InterPro" id="IPR009038">
    <property type="entry name" value="GOLD_dom"/>
</dbReference>
<evidence type="ECO:0000256" key="1">
    <source>
        <dbReference type="ARBA" id="ARBA00022990"/>
    </source>
</evidence>
<evidence type="ECO:0008006" key="6">
    <source>
        <dbReference type="Google" id="ProtNLM"/>
    </source>
</evidence>
<dbReference type="EMBL" id="JBBCAQ010000033">
    <property type="protein sequence ID" value="KAK7582626.1"/>
    <property type="molecule type" value="Genomic_DNA"/>
</dbReference>
<dbReference type="InterPro" id="IPR014352">
    <property type="entry name" value="FERM/acyl-CoA-bd_prot_sf"/>
</dbReference>
<keyword evidence="1" id="KW-0007">Acetylation</keyword>
<dbReference type="Proteomes" id="UP001367676">
    <property type="component" value="Unassembled WGS sequence"/>
</dbReference>
<dbReference type="GO" id="GO:0000062">
    <property type="term" value="F:fatty-acyl-CoA binding"/>
    <property type="evidence" value="ECO:0007669"/>
    <property type="project" value="InterPro"/>
</dbReference>
<dbReference type="Gene3D" id="2.60.120.680">
    <property type="entry name" value="GOLD domain"/>
    <property type="match status" value="1"/>
</dbReference>
<dbReference type="SUPFAM" id="SSF101576">
    <property type="entry name" value="Supernatant protein factor (SPF), C-terminal domain"/>
    <property type="match status" value="1"/>
</dbReference>
<dbReference type="InterPro" id="IPR035984">
    <property type="entry name" value="Acyl-CoA-binding_sf"/>
</dbReference>
<dbReference type="PANTHER" id="PTHR22973">
    <property type="entry name" value="LD35087P"/>
    <property type="match status" value="1"/>
</dbReference>
<protein>
    <recommendedName>
        <fullName evidence="6">Golgi resident protein GCP60</fullName>
    </recommendedName>
</protein>